<comment type="subcellular location">
    <subcellularLocation>
        <location evidence="1">Cell membrane</location>
        <topology evidence="1">Multi-pass membrane protein</topology>
    </subcellularLocation>
</comment>
<keyword evidence="10" id="KW-1185">Reference proteome</keyword>
<keyword evidence="5 7" id="KW-0472">Membrane</keyword>
<keyword evidence="2" id="KW-1003">Cell membrane</keyword>
<dbReference type="GO" id="GO:0015744">
    <property type="term" value="P:succinate transport"/>
    <property type="evidence" value="ECO:0007669"/>
    <property type="project" value="TreeGrafter"/>
</dbReference>
<dbReference type="PANTHER" id="PTHR34390:SF2">
    <property type="entry name" value="SUCCINATE TRANSPORTER SUBUNIT YJJP-RELATED"/>
    <property type="match status" value="1"/>
</dbReference>
<proteinExistence type="inferred from homology"/>
<keyword evidence="3 7" id="KW-0812">Transmembrane</keyword>
<evidence type="ECO:0000256" key="7">
    <source>
        <dbReference type="SAM" id="Phobius"/>
    </source>
</evidence>
<dbReference type="GO" id="GO:0022857">
    <property type="term" value="F:transmembrane transporter activity"/>
    <property type="evidence" value="ECO:0007669"/>
    <property type="project" value="InterPro"/>
</dbReference>
<comment type="similarity">
    <text evidence="6">Belongs to the ThrE exporter (TC 2.A.79) family.</text>
</comment>
<dbReference type="PANTHER" id="PTHR34390">
    <property type="entry name" value="UPF0442 PROTEIN YJJB-RELATED"/>
    <property type="match status" value="1"/>
</dbReference>
<dbReference type="Proteomes" id="UP000671908">
    <property type="component" value="Chromosome"/>
</dbReference>
<dbReference type="KEGG" id="tpav:HRQ91_08595"/>
<feature type="transmembrane region" description="Helical" evidence="7">
    <location>
        <begin position="235"/>
        <end position="255"/>
    </location>
</feature>
<accession>A0A975F4J7</accession>
<name>A0A975F4J7_9SPIR</name>
<feature type="transmembrane region" description="Helical" evidence="7">
    <location>
        <begin position="196"/>
        <end position="214"/>
    </location>
</feature>
<evidence type="ECO:0000256" key="2">
    <source>
        <dbReference type="ARBA" id="ARBA00022475"/>
    </source>
</evidence>
<dbReference type="InterPro" id="IPR050539">
    <property type="entry name" value="ThrE_Dicarb/AminoAcid_Exp"/>
</dbReference>
<dbReference type="GO" id="GO:0005886">
    <property type="term" value="C:plasma membrane"/>
    <property type="evidence" value="ECO:0007669"/>
    <property type="project" value="UniProtKB-SubCell"/>
</dbReference>
<evidence type="ECO:0000259" key="8">
    <source>
        <dbReference type="Pfam" id="PF06738"/>
    </source>
</evidence>
<evidence type="ECO:0000256" key="6">
    <source>
        <dbReference type="ARBA" id="ARBA00034125"/>
    </source>
</evidence>
<feature type="transmembrane region" description="Helical" evidence="7">
    <location>
        <begin position="118"/>
        <end position="139"/>
    </location>
</feature>
<evidence type="ECO:0000313" key="10">
    <source>
        <dbReference type="Proteomes" id="UP000671908"/>
    </source>
</evidence>
<dbReference type="RefSeq" id="WP_210119161.1">
    <property type="nucleotide sequence ID" value="NZ_CP054142.1"/>
</dbReference>
<dbReference type="EMBL" id="CP054142">
    <property type="protein sequence ID" value="QTQ14509.1"/>
    <property type="molecule type" value="Genomic_DNA"/>
</dbReference>
<reference evidence="9 10" key="1">
    <citation type="journal article" date="2021" name="Microbiol. Resour. Announc.">
        <title>Complete Genome Sequences of Three Human Oral Treponema parvum Isolates.</title>
        <authorList>
            <person name="Zeng H."/>
            <person name="Watt R.M."/>
        </authorList>
    </citation>
    <scope>NUCLEOTIDE SEQUENCE [LARGE SCALE GENOMIC DNA]</scope>
    <source>
        <strain evidence="9 10">ATCC 700770</strain>
    </source>
</reference>
<sequence length="256" mass="27709">MSKIVSDDIQDLAVEAGALVLENGGETYRAEETVVRVAKSLGAKNPYSFVTPTVILFSWKNAAGEHFMNMKRIRRRCTNLKKLALVNDLSRSIESHGKNETHESLRLKFDGIENASSYPTLILILAAAISSSFFAFMFGGTAKDAVAVFFTGFFLRLMLIFFERRIPNDFLLSVLSGIFIAIVVRIFAYFISDLNVGISMISALMIVVPGITLVTSIRDMIAGDLMAGSARLVEAIIIASGLSIGAAGGLLMAGLV</sequence>
<evidence type="ECO:0000256" key="4">
    <source>
        <dbReference type="ARBA" id="ARBA00022989"/>
    </source>
</evidence>
<evidence type="ECO:0000313" key="9">
    <source>
        <dbReference type="EMBL" id="QTQ14509.1"/>
    </source>
</evidence>
<gene>
    <name evidence="9" type="ORF">HRQ91_08595</name>
</gene>
<protein>
    <submittedName>
        <fullName evidence="9">Threonine/serine exporter family protein</fullName>
    </submittedName>
</protein>
<dbReference type="InterPro" id="IPR010619">
    <property type="entry name" value="ThrE-like_N"/>
</dbReference>
<dbReference type="Pfam" id="PF06738">
    <property type="entry name" value="ThrE"/>
    <property type="match status" value="1"/>
</dbReference>
<organism evidence="9 10">
    <name type="scientific">Treponema parvum</name>
    <dbReference type="NCBI Taxonomy" id="138851"/>
    <lineage>
        <taxon>Bacteria</taxon>
        <taxon>Pseudomonadati</taxon>
        <taxon>Spirochaetota</taxon>
        <taxon>Spirochaetia</taxon>
        <taxon>Spirochaetales</taxon>
        <taxon>Treponemataceae</taxon>
        <taxon>Treponema</taxon>
    </lineage>
</organism>
<dbReference type="AlphaFoldDB" id="A0A975F4J7"/>
<evidence type="ECO:0000256" key="1">
    <source>
        <dbReference type="ARBA" id="ARBA00004651"/>
    </source>
</evidence>
<evidence type="ECO:0000256" key="5">
    <source>
        <dbReference type="ARBA" id="ARBA00023136"/>
    </source>
</evidence>
<evidence type="ECO:0000256" key="3">
    <source>
        <dbReference type="ARBA" id="ARBA00022692"/>
    </source>
</evidence>
<feature type="transmembrane region" description="Helical" evidence="7">
    <location>
        <begin position="145"/>
        <end position="163"/>
    </location>
</feature>
<keyword evidence="4 7" id="KW-1133">Transmembrane helix</keyword>
<feature type="transmembrane region" description="Helical" evidence="7">
    <location>
        <begin position="170"/>
        <end position="190"/>
    </location>
</feature>
<feature type="domain" description="Threonine/serine exporter-like N-terminal" evidence="8">
    <location>
        <begin position="11"/>
        <end position="250"/>
    </location>
</feature>